<evidence type="ECO:0000256" key="1">
    <source>
        <dbReference type="SAM" id="SignalP"/>
    </source>
</evidence>
<name>A0A7W7QB76_9PSEU</name>
<reference evidence="3 4" key="1">
    <citation type="submission" date="2020-08" db="EMBL/GenBank/DDBJ databases">
        <title>Genomic Encyclopedia of Type Strains, Phase III (KMG-III): the genomes of soil and plant-associated and newly described type strains.</title>
        <authorList>
            <person name="Whitman W."/>
        </authorList>
    </citation>
    <scope>NUCLEOTIDE SEQUENCE [LARGE SCALE GENOMIC DNA]</scope>
    <source>
        <strain evidence="3 4">CECT 8960</strain>
    </source>
</reference>
<evidence type="ECO:0000259" key="2">
    <source>
        <dbReference type="Pfam" id="PF03372"/>
    </source>
</evidence>
<dbReference type="GO" id="GO:0016020">
    <property type="term" value="C:membrane"/>
    <property type="evidence" value="ECO:0007669"/>
    <property type="project" value="GOC"/>
</dbReference>
<dbReference type="GO" id="GO:0004527">
    <property type="term" value="F:exonuclease activity"/>
    <property type="evidence" value="ECO:0007669"/>
    <property type="project" value="UniProtKB-KW"/>
</dbReference>
<dbReference type="Proteomes" id="UP000520767">
    <property type="component" value="Unassembled WGS sequence"/>
</dbReference>
<dbReference type="Pfam" id="PF03372">
    <property type="entry name" value="Exo_endo_phos"/>
    <property type="match status" value="1"/>
</dbReference>
<feature type="signal peptide" evidence="1">
    <location>
        <begin position="1"/>
        <end position="21"/>
    </location>
</feature>
<keyword evidence="1" id="KW-0732">Signal</keyword>
<organism evidence="3 4">
    <name type="scientific">Actinophytocola algeriensis</name>
    <dbReference type="NCBI Taxonomy" id="1768010"/>
    <lineage>
        <taxon>Bacteria</taxon>
        <taxon>Bacillati</taxon>
        <taxon>Actinomycetota</taxon>
        <taxon>Actinomycetes</taxon>
        <taxon>Pseudonocardiales</taxon>
        <taxon>Pseudonocardiaceae</taxon>
    </lineage>
</organism>
<dbReference type="RefSeq" id="WP_184814093.1">
    <property type="nucleotide sequence ID" value="NZ_JACHJQ010000006.1"/>
</dbReference>
<feature type="domain" description="Endonuclease/exonuclease/phosphatase" evidence="2">
    <location>
        <begin position="31"/>
        <end position="259"/>
    </location>
</feature>
<keyword evidence="3" id="KW-0378">Hydrolase</keyword>
<sequence length="270" mass="29259">MRGVGVLLVMLSFLLATPASAAPAPVSLRVLSFNIHTGIGVDGELDLARTADAIRATSADVVALQEVDVHWDARSDFRDQARELADKLAMRVFFAPIYDLDPLTPDAPRRQYGVAILSRFPMPHTENHEITRLSTQDPNPVPAPAPGFAEAVVLVRGVPVHVYSTHLDYRADPAVREMQVADTLRIMSADRGPQVLLGDFNAEHDAPELAPLWTVLTDANPAGATYPAAAPTKRIDFVTVSDGVRVRSATVPETLASDHRPVLAELSVRR</sequence>
<dbReference type="Gene3D" id="3.60.10.10">
    <property type="entry name" value="Endonuclease/exonuclease/phosphatase"/>
    <property type="match status" value="1"/>
</dbReference>
<keyword evidence="4" id="KW-1185">Reference proteome</keyword>
<dbReference type="PANTHER" id="PTHR14859">
    <property type="entry name" value="CALCOFLUOR WHITE HYPERSENSITIVE PROTEIN PRECURSOR"/>
    <property type="match status" value="1"/>
</dbReference>
<evidence type="ECO:0000313" key="4">
    <source>
        <dbReference type="Proteomes" id="UP000520767"/>
    </source>
</evidence>
<dbReference type="PANTHER" id="PTHR14859:SF15">
    <property type="entry name" value="ENDONUCLEASE_EXONUCLEASE_PHOSPHATASE DOMAIN-CONTAINING PROTEIN"/>
    <property type="match status" value="1"/>
</dbReference>
<dbReference type="GO" id="GO:0006506">
    <property type="term" value="P:GPI anchor biosynthetic process"/>
    <property type="evidence" value="ECO:0007669"/>
    <property type="project" value="TreeGrafter"/>
</dbReference>
<accession>A0A7W7QB76</accession>
<dbReference type="InterPro" id="IPR005135">
    <property type="entry name" value="Endo/exonuclease/phosphatase"/>
</dbReference>
<feature type="chain" id="PRO_5031147363" evidence="1">
    <location>
        <begin position="22"/>
        <end position="270"/>
    </location>
</feature>
<dbReference type="EMBL" id="JACHJQ010000006">
    <property type="protein sequence ID" value="MBB4910069.1"/>
    <property type="molecule type" value="Genomic_DNA"/>
</dbReference>
<gene>
    <name evidence="3" type="ORF">FHR82_006327</name>
</gene>
<dbReference type="InterPro" id="IPR036691">
    <property type="entry name" value="Endo/exonu/phosph_ase_sf"/>
</dbReference>
<dbReference type="GO" id="GO:0004519">
    <property type="term" value="F:endonuclease activity"/>
    <property type="evidence" value="ECO:0007669"/>
    <property type="project" value="UniProtKB-KW"/>
</dbReference>
<dbReference type="SUPFAM" id="SSF56219">
    <property type="entry name" value="DNase I-like"/>
    <property type="match status" value="1"/>
</dbReference>
<dbReference type="InterPro" id="IPR051916">
    <property type="entry name" value="GPI-anchor_lipid_remodeler"/>
</dbReference>
<comment type="caution">
    <text evidence="3">The sequence shown here is derived from an EMBL/GenBank/DDBJ whole genome shotgun (WGS) entry which is preliminary data.</text>
</comment>
<dbReference type="AlphaFoldDB" id="A0A7W7QB76"/>
<keyword evidence="3" id="KW-0540">Nuclease</keyword>
<protein>
    <submittedName>
        <fullName evidence="3">Endonuclease/exonuclease/phosphatase family metal-dependent hydrolase</fullName>
    </submittedName>
</protein>
<keyword evidence="3" id="KW-0269">Exonuclease</keyword>
<evidence type="ECO:0000313" key="3">
    <source>
        <dbReference type="EMBL" id="MBB4910069.1"/>
    </source>
</evidence>
<proteinExistence type="predicted"/>
<keyword evidence="3" id="KW-0255">Endonuclease</keyword>